<name>A0A1F8GUV4_9BACT</name>
<dbReference type="AlphaFoldDB" id="A0A1F8GUV4"/>
<dbReference type="PANTHER" id="PTHR43080:SF2">
    <property type="entry name" value="CBS DOMAIN-CONTAINING PROTEIN"/>
    <property type="match status" value="1"/>
</dbReference>
<keyword evidence="3" id="KW-0812">Transmembrane</keyword>
<dbReference type="InterPro" id="IPR000644">
    <property type="entry name" value="CBS_dom"/>
</dbReference>
<evidence type="ECO:0000256" key="3">
    <source>
        <dbReference type="SAM" id="Phobius"/>
    </source>
</evidence>
<comment type="caution">
    <text evidence="5">The sequence shown here is derived from an EMBL/GenBank/DDBJ whole genome shotgun (WGS) entry which is preliminary data.</text>
</comment>
<dbReference type="Pfam" id="PF00571">
    <property type="entry name" value="CBS"/>
    <property type="match status" value="2"/>
</dbReference>
<accession>A0A1F8GUV4</accession>
<evidence type="ECO:0000259" key="4">
    <source>
        <dbReference type="PROSITE" id="PS51371"/>
    </source>
</evidence>
<dbReference type="InterPro" id="IPR051257">
    <property type="entry name" value="Diverse_CBS-Domain"/>
</dbReference>
<organism evidence="5 6">
    <name type="scientific">Candidatus Yanofskybacteria bacterium RIFCSPLOWO2_01_FULL_49_25</name>
    <dbReference type="NCBI Taxonomy" id="1802701"/>
    <lineage>
        <taxon>Bacteria</taxon>
        <taxon>Candidatus Yanofskyibacteriota</taxon>
    </lineage>
</organism>
<reference evidence="5 6" key="1">
    <citation type="journal article" date="2016" name="Nat. Commun.">
        <title>Thousands of microbial genomes shed light on interconnected biogeochemical processes in an aquifer system.</title>
        <authorList>
            <person name="Anantharaman K."/>
            <person name="Brown C.T."/>
            <person name="Hug L.A."/>
            <person name="Sharon I."/>
            <person name="Castelle C.J."/>
            <person name="Probst A.J."/>
            <person name="Thomas B.C."/>
            <person name="Singh A."/>
            <person name="Wilkins M.J."/>
            <person name="Karaoz U."/>
            <person name="Brodie E.L."/>
            <person name="Williams K.H."/>
            <person name="Hubbard S.S."/>
            <person name="Banfield J.F."/>
        </authorList>
    </citation>
    <scope>NUCLEOTIDE SEQUENCE [LARGE SCALE GENOMIC DNA]</scope>
</reference>
<keyword evidence="3" id="KW-1133">Transmembrane helix</keyword>
<dbReference type="Proteomes" id="UP000179047">
    <property type="component" value="Unassembled WGS sequence"/>
</dbReference>
<dbReference type="InterPro" id="IPR046342">
    <property type="entry name" value="CBS_dom_sf"/>
</dbReference>
<dbReference type="Gene3D" id="3.10.580.10">
    <property type="entry name" value="CBS-domain"/>
    <property type="match status" value="1"/>
</dbReference>
<feature type="domain" description="CBS" evidence="4">
    <location>
        <begin position="98"/>
        <end position="157"/>
    </location>
</feature>
<dbReference type="SUPFAM" id="SSF54631">
    <property type="entry name" value="CBS-domain pair"/>
    <property type="match status" value="1"/>
</dbReference>
<gene>
    <name evidence="5" type="ORF">A3A33_00180</name>
</gene>
<dbReference type="PANTHER" id="PTHR43080">
    <property type="entry name" value="CBS DOMAIN-CONTAINING PROTEIN CBSX3, MITOCHONDRIAL"/>
    <property type="match status" value="1"/>
</dbReference>
<evidence type="ECO:0000313" key="6">
    <source>
        <dbReference type="Proteomes" id="UP000179047"/>
    </source>
</evidence>
<keyword evidence="3" id="KW-0472">Membrane</keyword>
<keyword evidence="1 2" id="KW-0129">CBS domain</keyword>
<sequence>MTVKDFMTANPMTVMPEDSLMHAAQIMYEHNFEGLPVATEHRKVMGIITQYDLVSKGANLHLPTFLQLMKDFPMYQKDKSTLKPELEKIVSLTVKDLMNPDPLTVKGSQTLEEAAQLFTEHHRVNPIIVVDEVGRLEGVISRYDIIRFFTGSAAAATTLTHETSADKKVDVFVKAFEKNFVVVSKFRTHFWFAASLSFAIIGFLIAMFWLIRIELNN</sequence>
<proteinExistence type="predicted"/>
<evidence type="ECO:0000256" key="1">
    <source>
        <dbReference type="ARBA" id="ARBA00023122"/>
    </source>
</evidence>
<feature type="transmembrane region" description="Helical" evidence="3">
    <location>
        <begin position="190"/>
        <end position="211"/>
    </location>
</feature>
<dbReference type="EMBL" id="MGKP01000010">
    <property type="protein sequence ID" value="OGN29061.1"/>
    <property type="molecule type" value="Genomic_DNA"/>
</dbReference>
<dbReference type="STRING" id="1802701.A3A33_00180"/>
<feature type="domain" description="CBS" evidence="4">
    <location>
        <begin position="7"/>
        <end position="64"/>
    </location>
</feature>
<evidence type="ECO:0000256" key="2">
    <source>
        <dbReference type="PROSITE-ProRule" id="PRU00703"/>
    </source>
</evidence>
<evidence type="ECO:0000313" key="5">
    <source>
        <dbReference type="EMBL" id="OGN29061.1"/>
    </source>
</evidence>
<protein>
    <recommendedName>
        <fullName evidence="4">CBS domain-containing protein</fullName>
    </recommendedName>
</protein>
<dbReference type="SMART" id="SM00116">
    <property type="entry name" value="CBS"/>
    <property type="match status" value="2"/>
</dbReference>
<dbReference type="PROSITE" id="PS51371">
    <property type="entry name" value="CBS"/>
    <property type="match status" value="2"/>
</dbReference>